<dbReference type="Proteomes" id="UP000305778">
    <property type="component" value="Unassembled WGS sequence"/>
</dbReference>
<sequence>MEKHGRLWIRVSRDSGKTWGPKLTVSTGDPLPVRDDGVVYPPCECPRCRPEREAERRTAARILGRRSSMCRGAPGCW</sequence>
<name>A0A4U0S4I1_9ACTN</name>
<evidence type="ECO:0008006" key="3">
    <source>
        <dbReference type="Google" id="ProtNLM"/>
    </source>
</evidence>
<accession>A0A4U0S4I1</accession>
<gene>
    <name evidence="1" type="ORF">FCI23_37730</name>
</gene>
<dbReference type="AlphaFoldDB" id="A0A4U0S4I1"/>
<protein>
    <recommendedName>
        <fullName evidence="3">Sialidase domain-containing protein</fullName>
    </recommendedName>
</protein>
<comment type="caution">
    <text evidence="1">The sequence shown here is derived from an EMBL/GenBank/DDBJ whole genome shotgun (WGS) entry which is preliminary data.</text>
</comment>
<organism evidence="1 2">
    <name type="scientific">Actinacidiphila oryziradicis</name>
    <dbReference type="NCBI Taxonomy" id="2571141"/>
    <lineage>
        <taxon>Bacteria</taxon>
        <taxon>Bacillati</taxon>
        <taxon>Actinomycetota</taxon>
        <taxon>Actinomycetes</taxon>
        <taxon>Kitasatosporales</taxon>
        <taxon>Streptomycetaceae</taxon>
        <taxon>Actinacidiphila</taxon>
    </lineage>
</organism>
<proteinExistence type="predicted"/>
<dbReference type="OrthoDB" id="4323700at2"/>
<dbReference type="EMBL" id="SUMC01000059">
    <property type="protein sequence ID" value="TKA02987.1"/>
    <property type="molecule type" value="Genomic_DNA"/>
</dbReference>
<evidence type="ECO:0000313" key="2">
    <source>
        <dbReference type="Proteomes" id="UP000305778"/>
    </source>
</evidence>
<keyword evidence="2" id="KW-1185">Reference proteome</keyword>
<evidence type="ECO:0000313" key="1">
    <source>
        <dbReference type="EMBL" id="TKA02987.1"/>
    </source>
</evidence>
<reference evidence="1 2" key="1">
    <citation type="submission" date="2019-04" db="EMBL/GenBank/DDBJ databases">
        <title>Streptomyces oryziradicis sp. nov., a novel actinomycete isolated from rhizosphere soil of rice (Oryza sativa L.).</title>
        <authorList>
            <person name="Li C."/>
        </authorList>
    </citation>
    <scope>NUCLEOTIDE SEQUENCE [LARGE SCALE GENOMIC DNA]</scope>
    <source>
        <strain evidence="1 2">NEAU-C40</strain>
    </source>
</reference>